<dbReference type="Proteomes" id="UP001152797">
    <property type="component" value="Unassembled WGS sequence"/>
</dbReference>
<name>A0A9P1C9H5_9DINO</name>
<evidence type="ECO:0000256" key="1">
    <source>
        <dbReference type="SAM" id="MobiDB-lite"/>
    </source>
</evidence>
<dbReference type="EMBL" id="CAMXCT020001163">
    <property type="protein sequence ID" value="CAL1140781.1"/>
    <property type="molecule type" value="Genomic_DNA"/>
</dbReference>
<dbReference type="OrthoDB" id="410588at2759"/>
<evidence type="ECO:0000313" key="4">
    <source>
        <dbReference type="Proteomes" id="UP001152797"/>
    </source>
</evidence>
<organism evidence="2">
    <name type="scientific">Cladocopium goreaui</name>
    <dbReference type="NCBI Taxonomy" id="2562237"/>
    <lineage>
        <taxon>Eukaryota</taxon>
        <taxon>Sar</taxon>
        <taxon>Alveolata</taxon>
        <taxon>Dinophyceae</taxon>
        <taxon>Suessiales</taxon>
        <taxon>Symbiodiniaceae</taxon>
        <taxon>Cladocopium</taxon>
    </lineage>
</organism>
<dbReference type="EMBL" id="CAMXCT010001163">
    <property type="protein sequence ID" value="CAI3987406.1"/>
    <property type="molecule type" value="Genomic_DNA"/>
</dbReference>
<protein>
    <submittedName>
        <fullName evidence="2">Uncharacterized protein</fullName>
    </submittedName>
</protein>
<evidence type="ECO:0000313" key="3">
    <source>
        <dbReference type="EMBL" id="CAL1140781.1"/>
    </source>
</evidence>
<proteinExistence type="predicted"/>
<feature type="region of interest" description="Disordered" evidence="1">
    <location>
        <begin position="609"/>
        <end position="667"/>
    </location>
</feature>
<accession>A0A9P1C9H5</accession>
<gene>
    <name evidence="2" type="ORF">C1SCF055_LOCUS14680</name>
</gene>
<evidence type="ECO:0000313" key="2">
    <source>
        <dbReference type="EMBL" id="CAI3987406.1"/>
    </source>
</evidence>
<reference evidence="2" key="1">
    <citation type="submission" date="2022-10" db="EMBL/GenBank/DDBJ databases">
        <authorList>
            <person name="Chen Y."/>
            <person name="Dougan E. K."/>
            <person name="Chan C."/>
            <person name="Rhodes N."/>
            <person name="Thang M."/>
        </authorList>
    </citation>
    <scope>NUCLEOTIDE SEQUENCE</scope>
</reference>
<reference evidence="3" key="2">
    <citation type="submission" date="2024-04" db="EMBL/GenBank/DDBJ databases">
        <authorList>
            <person name="Chen Y."/>
            <person name="Shah S."/>
            <person name="Dougan E. K."/>
            <person name="Thang M."/>
            <person name="Chan C."/>
        </authorList>
    </citation>
    <scope>NUCLEOTIDE SEQUENCE [LARGE SCALE GENOMIC DNA]</scope>
</reference>
<feature type="compositionally biased region" description="Low complexity" evidence="1">
    <location>
        <begin position="653"/>
        <end position="667"/>
    </location>
</feature>
<dbReference type="EMBL" id="CAMXCT030001163">
    <property type="protein sequence ID" value="CAL4774718.1"/>
    <property type="molecule type" value="Genomic_DNA"/>
</dbReference>
<dbReference type="AlphaFoldDB" id="A0A9P1C9H5"/>
<sequence>MKKVVAFPVLLFSYGGCFEAKADHKPREAIAPCLLQHGQTLRESISKDEGRGPASELDCVQIPAFLQTQSSAEKSVTKSRINPAFFDSFSDAESSWDADGSADQNQVQVSDAASMANDVLPTIKPAEWFAETPSAGAKEAWQTYDAASQDMQMQAGGLVLHNGESLTLAGLEGHQSDDDQNVRQAAQLLSSGNPAAAIECLNGKTLNLDGHLLMAEALWTQAGPGGTRESLKHYEAAELAAGADVSNVSKQAAVALGHGWALLQLKDPNAHGKLAFARDLAQKDGNSAAIDFVDSLLENAEQVEQADSSTEEATWAAFVKAYVTSDQPVVFMCGSIHEPLDEASASGVARLKEAGVKAVKSVNVSETGPELPGGLQTLSSLSVKLPQLYLKGALVENWMKLDTKDLRSLLADAGANLRSEESEPCHGVFSDGLENWQIRLIDLISKRGLGDWDSKAKELQPDFPESPKTGSELEEAWNHLAPLVKDKLEEQQEMPCGHSCNTCPTKHDCQLHDAVGRADQRGTQNSSLSIWSICIVIVHELFGRTAELSCGPPGCVANTSLQAFKEGDLEYKMCTLSVMVHPTDFDDEYNVEKIEWITINGKEALRDFSPRAPKGCETNGNRTGILDSDLEAPNETDPSLLASSVRKAHRVSNKSNQSVQSGNGSGASNSTLPLYPCIRDLPLEGLVGEDGTIHVSGKISPAVDECAVNGNHLSGLVSVTCFARPITTLPPTTTTTTTPESEVTVSTKQEFKTKDSAHFRCKDPGCSAATMLSVDVYNLTSRKCFLTVRINQTDFDEQDGTTERIESVKVNRKVKASDFLPGKNPCREAIAFGSNRKYETATVLQKEDVTDEIKSGLLMVELKITEMVDECGVDEHLLDGEANVSCEG</sequence>
<comment type="caution">
    <text evidence="2">The sequence shown here is derived from an EMBL/GenBank/DDBJ whole genome shotgun (WGS) entry which is preliminary data.</text>
</comment>
<keyword evidence="4" id="KW-1185">Reference proteome</keyword>